<organism evidence="1 2">
    <name type="scientific">Cardiocondyla obscurior</name>
    <dbReference type="NCBI Taxonomy" id="286306"/>
    <lineage>
        <taxon>Eukaryota</taxon>
        <taxon>Metazoa</taxon>
        <taxon>Ecdysozoa</taxon>
        <taxon>Arthropoda</taxon>
        <taxon>Hexapoda</taxon>
        <taxon>Insecta</taxon>
        <taxon>Pterygota</taxon>
        <taxon>Neoptera</taxon>
        <taxon>Endopterygota</taxon>
        <taxon>Hymenoptera</taxon>
        <taxon>Apocrita</taxon>
        <taxon>Aculeata</taxon>
        <taxon>Formicoidea</taxon>
        <taxon>Formicidae</taxon>
        <taxon>Myrmicinae</taxon>
        <taxon>Cardiocondyla</taxon>
    </lineage>
</organism>
<name>A0AAW2G1R1_9HYME</name>
<sequence>MEIVSSLSDDSNEFIFTNSAAIIPSFVFRAPVRLALNRSKSAGYLVAFCAPRGHGDPDDKSAPWFPVATFFYLFLSSSYLLDCALLTSSSRLAASFRSRSSSSSSRCRLASSFRRFSASFLSSSCRLRCSSVRRRYSSSFRFASTRGSRLSSGRYRLSSSGLRRRLRSSSSRLLISSSCLRAISRAASSLCRSSICRRCASSSSSARGVEVRYILLRYSSYCFLRISSLLFSSSFSSHLLGALRLACCTRCERSSSALRLCSSSRSYSRPTSVFDSRCWSHPSVIASMPVRRSSPEWTYPDPLAPVISPVA</sequence>
<gene>
    <name evidence="1" type="ORF">PUN28_008606</name>
</gene>
<reference evidence="1 2" key="1">
    <citation type="submission" date="2023-03" db="EMBL/GenBank/DDBJ databases">
        <title>High recombination rates correlate with genetic variation in Cardiocondyla obscurior ants.</title>
        <authorList>
            <person name="Errbii M."/>
        </authorList>
    </citation>
    <scope>NUCLEOTIDE SEQUENCE [LARGE SCALE GENOMIC DNA]</scope>
    <source>
        <strain evidence="1">Alpha-2009</strain>
        <tissue evidence="1">Whole body</tissue>
    </source>
</reference>
<dbReference type="EMBL" id="JADYXP020000007">
    <property type="protein sequence ID" value="KAL0120989.1"/>
    <property type="molecule type" value="Genomic_DNA"/>
</dbReference>
<dbReference type="Proteomes" id="UP001430953">
    <property type="component" value="Unassembled WGS sequence"/>
</dbReference>
<evidence type="ECO:0000313" key="2">
    <source>
        <dbReference type="Proteomes" id="UP001430953"/>
    </source>
</evidence>
<accession>A0AAW2G1R1</accession>
<comment type="caution">
    <text evidence="1">The sequence shown here is derived from an EMBL/GenBank/DDBJ whole genome shotgun (WGS) entry which is preliminary data.</text>
</comment>
<dbReference type="AlphaFoldDB" id="A0AAW2G1R1"/>
<keyword evidence="2" id="KW-1185">Reference proteome</keyword>
<protein>
    <submittedName>
        <fullName evidence="1">Uncharacterized protein</fullName>
    </submittedName>
</protein>
<evidence type="ECO:0000313" key="1">
    <source>
        <dbReference type="EMBL" id="KAL0120989.1"/>
    </source>
</evidence>
<proteinExistence type="predicted"/>